<accession>A0A8S5UAM5</accession>
<evidence type="ECO:0000313" key="1">
    <source>
        <dbReference type="EMBL" id="DAF91516.1"/>
    </source>
</evidence>
<protein>
    <submittedName>
        <fullName evidence="1">Uncharacterized protein</fullName>
    </submittedName>
</protein>
<organism evidence="1">
    <name type="scientific">Caudovirales sp. ctCVG11</name>
    <dbReference type="NCBI Taxonomy" id="2825759"/>
    <lineage>
        <taxon>Viruses</taxon>
        <taxon>Duplodnaviria</taxon>
        <taxon>Heunggongvirae</taxon>
        <taxon>Uroviricota</taxon>
        <taxon>Caudoviricetes</taxon>
    </lineage>
</organism>
<name>A0A8S5UAM5_9CAUD</name>
<dbReference type="EMBL" id="BK016055">
    <property type="protein sequence ID" value="DAF91516.1"/>
    <property type="molecule type" value="Genomic_DNA"/>
</dbReference>
<proteinExistence type="predicted"/>
<reference evidence="1" key="1">
    <citation type="journal article" date="2021" name="Proc. Natl. Acad. Sci. U.S.A.">
        <title>A Catalog of Tens of Thousands of Viruses from Human Metagenomes Reveals Hidden Associations with Chronic Diseases.</title>
        <authorList>
            <person name="Tisza M.J."/>
            <person name="Buck C.B."/>
        </authorList>
    </citation>
    <scope>NUCLEOTIDE SEQUENCE</scope>
    <source>
        <strain evidence="1">CtCVG11</strain>
    </source>
</reference>
<sequence length="80" mass="9546">MTYGKHILIGFDQFLNTLFMGWPDETLSSRCWRWEQAGIRAWPRKLVDTLFFWQPNHCRSAYESERKRLQCPPELRNAGG</sequence>